<dbReference type="EMBL" id="JAVDVW010000001">
    <property type="protein sequence ID" value="MDR7099104.1"/>
    <property type="molecule type" value="Genomic_DNA"/>
</dbReference>
<accession>A0ABU1VNN8</accession>
<dbReference type="RefSeq" id="WP_310053275.1">
    <property type="nucleotide sequence ID" value="NZ_JAVDVW010000001.1"/>
</dbReference>
<keyword evidence="1" id="KW-0732">Signal</keyword>
<evidence type="ECO:0000313" key="3">
    <source>
        <dbReference type="Proteomes" id="UP001267878"/>
    </source>
</evidence>
<keyword evidence="3" id="KW-1185">Reference proteome</keyword>
<gene>
    <name evidence="2" type="ORF">J2X04_001451</name>
</gene>
<feature type="signal peptide" evidence="1">
    <location>
        <begin position="1"/>
        <end position="21"/>
    </location>
</feature>
<organism evidence="2 3">
    <name type="scientific">Agrilutibacter niabensis</name>
    <dbReference type="NCBI Taxonomy" id="380628"/>
    <lineage>
        <taxon>Bacteria</taxon>
        <taxon>Pseudomonadati</taxon>
        <taxon>Pseudomonadota</taxon>
        <taxon>Gammaproteobacteria</taxon>
        <taxon>Lysobacterales</taxon>
        <taxon>Lysobacteraceae</taxon>
        <taxon>Agrilutibacter</taxon>
    </lineage>
</organism>
<evidence type="ECO:0000256" key="1">
    <source>
        <dbReference type="SAM" id="SignalP"/>
    </source>
</evidence>
<protein>
    <submittedName>
        <fullName evidence="2">Uncharacterized protein</fullName>
    </submittedName>
</protein>
<feature type="chain" id="PRO_5047022109" evidence="1">
    <location>
        <begin position="22"/>
        <end position="98"/>
    </location>
</feature>
<comment type="caution">
    <text evidence="2">The sequence shown here is derived from an EMBL/GenBank/DDBJ whole genome shotgun (WGS) entry which is preliminary data.</text>
</comment>
<dbReference type="Proteomes" id="UP001267878">
    <property type="component" value="Unassembled WGS sequence"/>
</dbReference>
<name>A0ABU1VNN8_9GAMM</name>
<proteinExistence type="predicted"/>
<reference evidence="2 3" key="1">
    <citation type="submission" date="2023-07" db="EMBL/GenBank/DDBJ databases">
        <title>Sorghum-associated microbial communities from plants grown in Nebraska, USA.</title>
        <authorList>
            <person name="Schachtman D."/>
        </authorList>
    </citation>
    <scope>NUCLEOTIDE SEQUENCE [LARGE SCALE GENOMIC DNA]</scope>
    <source>
        <strain evidence="2 3">BE187</strain>
    </source>
</reference>
<sequence>MRTLSLAVVVALASLAAPVQAALFEKKPELSAQEAATANLPAVTIWVDASWGFRNQGAANNLTKAHSAFAARGYKVQSVQPYIENGDLQGFFVTYQKP</sequence>
<evidence type="ECO:0000313" key="2">
    <source>
        <dbReference type="EMBL" id="MDR7099104.1"/>
    </source>
</evidence>